<evidence type="ECO:0000313" key="2">
    <source>
        <dbReference type="Proteomes" id="UP001525379"/>
    </source>
</evidence>
<comment type="caution">
    <text evidence="1">The sequence shown here is derived from an EMBL/GenBank/DDBJ whole genome shotgun (WGS) entry which is preliminary data.</text>
</comment>
<sequence length="63" mass="6975">MNIRRILTKANPAVRSARVGNDGLTDAERSERANRYLNTAGSKTITPAERATLQAWRAKRAHA</sequence>
<reference evidence="1 2" key="1">
    <citation type="submission" date="2022-04" db="EMBL/GenBank/DDBJ databases">
        <title>Human microbiome associated bacterial genomes.</title>
        <authorList>
            <person name="Sandstrom S."/>
            <person name="Salamzade R."/>
            <person name="Kalan L.R."/>
        </authorList>
    </citation>
    <scope>NUCLEOTIDE SEQUENCE [LARGE SCALE GENOMIC DNA]</scope>
    <source>
        <strain evidence="2">p3-SID1799</strain>
    </source>
</reference>
<organism evidence="1 2">
    <name type="scientific">Pseudoclavibacter albus</name>
    <dbReference type="NCBI Taxonomy" id="272241"/>
    <lineage>
        <taxon>Bacteria</taxon>
        <taxon>Bacillati</taxon>
        <taxon>Actinomycetota</taxon>
        <taxon>Actinomycetes</taxon>
        <taxon>Micrococcales</taxon>
        <taxon>Microbacteriaceae</taxon>
        <taxon>Pseudoclavibacter</taxon>
    </lineage>
</organism>
<keyword evidence="2" id="KW-1185">Reference proteome</keyword>
<proteinExistence type="predicted"/>
<evidence type="ECO:0000313" key="1">
    <source>
        <dbReference type="EMBL" id="MCT2041932.1"/>
    </source>
</evidence>
<dbReference type="EMBL" id="JALXSQ010000002">
    <property type="protein sequence ID" value="MCT2041932.1"/>
    <property type="molecule type" value="Genomic_DNA"/>
</dbReference>
<protein>
    <submittedName>
        <fullName evidence="1">Uncharacterized protein</fullName>
    </submittedName>
</protein>
<accession>A0ABT2HUF6</accession>
<dbReference type="RefSeq" id="WP_260103669.1">
    <property type="nucleotide sequence ID" value="NZ_JALXSQ010000002.1"/>
</dbReference>
<gene>
    <name evidence="1" type="ORF">M3D15_01040</name>
</gene>
<dbReference type="Proteomes" id="UP001525379">
    <property type="component" value="Unassembled WGS sequence"/>
</dbReference>
<name>A0ABT2HUF6_9MICO</name>